<dbReference type="AlphaFoldDB" id="W6Y0F3"/>
<reference evidence="1 2" key="1">
    <citation type="journal article" date="2013" name="PLoS Genet.">
        <title>Comparative genome structure, secondary metabolite, and effector coding capacity across Cochliobolus pathogens.</title>
        <authorList>
            <person name="Condon B.J."/>
            <person name="Leng Y."/>
            <person name="Wu D."/>
            <person name="Bushley K.E."/>
            <person name="Ohm R.A."/>
            <person name="Otillar R."/>
            <person name="Martin J."/>
            <person name="Schackwitz W."/>
            <person name="Grimwood J."/>
            <person name="MohdZainudin N."/>
            <person name="Xue C."/>
            <person name="Wang R."/>
            <person name="Manning V.A."/>
            <person name="Dhillon B."/>
            <person name="Tu Z.J."/>
            <person name="Steffenson B.J."/>
            <person name="Salamov A."/>
            <person name="Sun H."/>
            <person name="Lowry S."/>
            <person name="LaButti K."/>
            <person name="Han J."/>
            <person name="Copeland A."/>
            <person name="Lindquist E."/>
            <person name="Barry K."/>
            <person name="Schmutz J."/>
            <person name="Baker S.E."/>
            <person name="Ciuffetti L.M."/>
            <person name="Grigoriev I.V."/>
            <person name="Zhong S."/>
            <person name="Turgeon B.G."/>
        </authorList>
    </citation>
    <scope>NUCLEOTIDE SEQUENCE [LARGE SCALE GENOMIC DNA]</scope>
    <source>
        <strain evidence="1 2">26-R-13</strain>
    </source>
</reference>
<dbReference type="GeneID" id="19146720"/>
<gene>
    <name evidence="1" type="ORF">COCCADRAFT_30273</name>
</gene>
<evidence type="ECO:0000313" key="1">
    <source>
        <dbReference type="EMBL" id="EUC28469.1"/>
    </source>
</evidence>
<dbReference type="HOGENOM" id="CLU_2026312_0_0_1"/>
<dbReference type="Proteomes" id="UP000053841">
    <property type="component" value="Unassembled WGS sequence"/>
</dbReference>
<accession>W6Y0F3</accession>
<sequence length="122" mass="13302">MAADSPHQLVISFLNTSSVNQEWGFLQRNVNVPPKGQCKIKVTTTGDQSIGFTVTVNEEEIGSALRYTYQTNAWTLWPGSQYLQLGSHQLTAGVRCNYAGQSIAANTLNIVSLTVTPSPNEE</sequence>
<dbReference type="RefSeq" id="XP_007717214.1">
    <property type="nucleotide sequence ID" value="XM_007719024.1"/>
</dbReference>
<proteinExistence type="predicted"/>
<protein>
    <submittedName>
        <fullName evidence="1">Uncharacterized protein</fullName>
    </submittedName>
</protein>
<dbReference type="EMBL" id="KI964811">
    <property type="protein sequence ID" value="EUC28469.1"/>
    <property type="molecule type" value="Genomic_DNA"/>
</dbReference>
<organism evidence="1 2">
    <name type="scientific">Cochliobolus carbonum (strain 26-R-13)</name>
    <name type="common">Maize leaf spot fungus</name>
    <name type="synonym">Bipolaris zeicola</name>
    <dbReference type="NCBI Taxonomy" id="930089"/>
    <lineage>
        <taxon>Eukaryota</taxon>
        <taxon>Fungi</taxon>
        <taxon>Dikarya</taxon>
        <taxon>Ascomycota</taxon>
        <taxon>Pezizomycotina</taxon>
        <taxon>Dothideomycetes</taxon>
        <taxon>Pleosporomycetidae</taxon>
        <taxon>Pleosporales</taxon>
        <taxon>Pleosporineae</taxon>
        <taxon>Pleosporaceae</taxon>
        <taxon>Bipolaris</taxon>
    </lineage>
</organism>
<keyword evidence="2" id="KW-1185">Reference proteome</keyword>
<evidence type="ECO:0000313" key="2">
    <source>
        <dbReference type="Proteomes" id="UP000053841"/>
    </source>
</evidence>
<dbReference type="KEGG" id="bze:COCCADRAFT_30273"/>
<name>W6Y0F3_COCC2</name>